<dbReference type="AlphaFoldDB" id="A0AAV3R7C8"/>
<organism evidence="1 2">
    <name type="scientific">Lithospermum erythrorhizon</name>
    <name type="common">Purple gromwell</name>
    <name type="synonym">Lithospermum officinale var. erythrorhizon</name>
    <dbReference type="NCBI Taxonomy" id="34254"/>
    <lineage>
        <taxon>Eukaryota</taxon>
        <taxon>Viridiplantae</taxon>
        <taxon>Streptophyta</taxon>
        <taxon>Embryophyta</taxon>
        <taxon>Tracheophyta</taxon>
        <taxon>Spermatophyta</taxon>
        <taxon>Magnoliopsida</taxon>
        <taxon>eudicotyledons</taxon>
        <taxon>Gunneridae</taxon>
        <taxon>Pentapetalae</taxon>
        <taxon>asterids</taxon>
        <taxon>lamiids</taxon>
        <taxon>Boraginales</taxon>
        <taxon>Boraginaceae</taxon>
        <taxon>Boraginoideae</taxon>
        <taxon>Lithospermeae</taxon>
        <taxon>Lithospermum</taxon>
    </lineage>
</organism>
<proteinExistence type="predicted"/>
<dbReference type="Proteomes" id="UP001454036">
    <property type="component" value="Unassembled WGS sequence"/>
</dbReference>
<name>A0AAV3R7C8_LITER</name>
<sequence>MLMSSISPARRRQTDQIMRKDFLVGTTISVAVEERISEFRGKLYQDAVRNDKHVPDASSIARQVRHVLVPILPIHALNKDGVKTGLFGDGISKEVVAKGILETNAFPVREAINSFLAWPKANVIDEN</sequence>
<gene>
    <name evidence="1" type="ORF">LIER_41099</name>
</gene>
<reference evidence="1 2" key="1">
    <citation type="submission" date="2024-01" db="EMBL/GenBank/DDBJ databases">
        <title>The complete chloroplast genome sequence of Lithospermum erythrorhizon: insights into the phylogenetic relationship among Boraginaceae species and the maternal lineages of purple gromwells.</title>
        <authorList>
            <person name="Okada T."/>
            <person name="Watanabe K."/>
        </authorList>
    </citation>
    <scope>NUCLEOTIDE SEQUENCE [LARGE SCALE GENOMIC DNA]</scope>
</reference>
<dbReference type="EMBL" id="BAABME010024936">
    <property type="protein sequence ID" value="GAA0171178.1"/>
    <property type="molecule type" value="Genomic_DNA"/>
</dbReference>
<evidence type="ECO:0000313" key="2">
    <source>
        <dbReference type="Proteomes" id="UP001454036"/>
    </source>
</evidence>
<protein>
    <submittedName>
        <fullName evidence="1">Uncharacterized protein</fullName>
    </submittedName>
</protein>
<accession>A0AAV3R7C8</accession>
<evidence type="ECO:0000313" key="1">
    <source>
        <dbReference type="EMBL" id="GAA0171178.1"/>
    </source>
</evidence>
<keyword evidence="2" id="KW-1185">Reference proteome</keyword>
<comment type="caution">
    <text evidence="1">The sequence shown here is derived from an EMBL/GenBank/DDBJ whole genome shotgun (WGS) entry which is preliminary data.</text>
</comment>